<comment type="caution">
    <text evidence="2">The sequence shown here is derived from an EMBL/GenBank/DDBJ whole genome shotgun (WGS) entry which is preliminary data.</text>
</comment>
<dbReference type="PROSITE" id="PS50097">
    <property type="entry name" value="BTB"/>
    <property type="match status" value="1"/>
</dbReference>
<gene>
    <name evidence="2" type="ORF">EG327_004257</name>
</gene>
<evidence type="ECO:0000313" key="3">
    <source>
        <dbReference type="Proteomes" id="UP000490939"/>
    </source>
</evidence>
<protein>
    <recommendedName>
        <fullName evidence="1">BTB domain-containing protein</fullName>
    </recommendedName>
</protein>
<organism evidence="2 3">
    <name type="scientific">Venturia inaequalis</name>
    <name type="common">Apple scab fungus</name>
    <dbReference type="NCBI Taxonomy" id="5025"/>
    <lineage>
        <taxon>Eukaryota</taxon>
        <taxon>Fungi</taxon>
        <taxon>Dikarya</taxon>
        <taxon>Ascomycota</taxon>
        <taxon>Pezizomycotina</taxon>
        <taxon>Dothideomycetes</taxon>
        <taxon>Pleosporomycetidae</taxon>
        <taxon>Venturiales</taxon>
        <taxon>Venturiaceae</taxon>
        <taxon>Venturia</taxon>
    </lineage>
</organism>
<proteinExistence type="predicted"/>
<evidence type="ECO:0000259" key="1">
    <source>
        <dbReference type="PROSITE" id="PS50097"/>
    </source>
</evidence>
<dbReference type="Proteomes" id="UP000490939">
    <property type="component" value="Unassembled WGS sequence"/>
</dbReference>
<sequence>MTEESPAQEGASTTEILTRCRDDPTKFGKKMCRVFVGDDTEPYTVHQDLITASSEFFNRALNGEFKEKDGDVTLPEHESSTFEAYSKWLYSDVISHPPSSNGAIAVYKLYVLGDAIRDERLRNSVVDFIIKSVTVNKEYPVGIRAINYAFENTPKSSKLRKLLIDFWAYCAHVLWFELASCQAADGQYPSEFLYEVLRVSLLSPGKTKEADRPWIKNLCQYHDHEDIPDCT</sequence>
<dbReference type="Gene3D" id="3.30.710.10">
    <property type="entry name" value="Potassium Channel Kv1.1, Chain A"/>
    <property type="match status" value="1"/>
</dbReference>
<evidence type="ECO:0000313" key="2">
    <source>
        <dbReference type="EMBL" id="KAE9986552.1"/>
    </source>
</evidence>
<name>A0A8H3VAY8_VENIN</name>
<dbReference type="PANTHER" id="PTHR47843:SF2">
    <property type="entry name" value="BTB DOMAIN-CONTAINING PROTEIN"/>
    <property type="match status" value="1"/>
</dbReference>
<dbReference type="InterPro" id="IPR000210">
    <property type="entry name" value="BTB/POZ_dom"/>
</dbReference>
<dbReference type="EMBL" id="WNWR01000256">
    <property type="protein sequence ID" value="KAE9986552.1"/>
    <property type="molecule type" value="Genomic_DNA"/>
</dbReference>
<dbReference type="InterPro" id="IPR011333">
    <property type="entry name" value="SKP1/BTB/POZ_sf"/>
</dbReference>
<keyword evidence="3" id="KW-1185">Reference proteome</keyword>
<dbReference type="AlphaFoldDB" id="A0A8H3VAY8"/>
<accession>A0A8H3VAY8</accession>
<dbReference type="PANTHER" id="PTHR47843">
    <property type="entry name" value="BTB DOMAIN-CONTAINING PROTEIN-RELATED"/>
    <property type="match status" value="1"/>
</dbReference>
<dbReference type="SUPFAM" id="SSF54695">
    <property type="entry name" value="POZ domain"/>
    <property type="match status" value="1"/>
</dbReference>
<reference evidence="2 3" key="1">
    <citation type="submission" date="2019-07" db="EMBL/GenBank/DDBJ databases">
        <title>Venturia inaequalis Genome Resource.</title>
        <authorList>
            <person name="Lichtner F.J."/>
        </authorList>
    </citation>
    <scope>NUCLEOTIDE SEQUENCE [LARGE SCALE GENOMIC DNA]</scope>
    <source>
        <strain evidence="2 3">DMI_063113</strain>
    </source>
</reference>
<feature type="domain" description="BTB" evidence="1">
    <location>
        <begin position="32"/>
        <end position="98"/>
    </location>
</feature>